<feature type="region of interest" description="Disordered" evidence="1">
    <location>
        <begin position="296"/>
        <end position="374"/>
    </location>
</feature>
<keyword evidence="2" id="KW-1133">Transmembrane helix</keyword>
<name>A0A6C0CCZ0_9ZZZZ</name>
<dbReference type="EMBL" id="MN739374">
    <property type="protein sequence ID" value="QHT01495.1"/>
    <property type="molecule type" value="Genomic_DNA"/>
</dbReference>
<evidence type="ECO:0000313" key="3">
    <source>
        <dbReference type="EMBL" id="QHT01495.1"/>
    </source>
</evidence>
<feature type="transmembrane region" description="Helical" evidence="2">
    <location>
        <begin position="104"/>
        <end position="124"/>
    </location>
</feature>
<evidence type="ECO:0000256" key="2">
    <source>
        <dbReference type="SAM" id="Phobius"/>
    </source>
</evidence>
<accession>A0A6C0CCZ0</accession>
<sequence>MQSNNNSKRNSVGNNKNTKKFIIPPLDENFEIELIEPFETNGGDDDNANLLMKYVNVDASSDSIKWSRMDEKTVNKYIQKAIGYKTLYNDTYFVYMFYNNLIKYPLIVLTAISIVMQTVFATIIQSTTPSICNCTNDGGLINNAGIFSITSACVTATVSILTYVHSSFAYDAIAQGSRDAAVAFSEFADDLKTLLSFPRHIRANPFTVINAIQSDYKKLLKTYSRYPIPVSVYHKFARNSDNKHIISDIVDNTDADQFDLHDGELERNIITEKFIDNIRNIRNAVPAALPTERFTRRNSTIELKNKPDGKKDENPIKKSQITRTDGASPSNPPKPTESMEIKSNSRLPTPKRFKKSSIKPTPQDDNLSEVVVNI</sequence>
<organism evidence="3">
    <name type="scientific">viral metagenome</name>
    <dbReference type="NCBI Taxonomy" id="1070528"/>
    <lineage>
        <taxon>unclassified sequences</taxon>
        <taxon>metagenomes</taxon>
        <taxon>organismal metagenomes</taxon>
    </lineage>
</organism>
<reference evidence="3" key="1">
    <citation type="journal article" date="2020" name="Nature">
        <title>Giant virus diversity and host interactions through global metagenomics.</title>
        <authorList>
            <person name="Schulz F."/>
            <person name="Roux S."/>
            <person name="Paez-Espino D."/>
            <person name="Jungbluth S."/>
            <person name="Walsh D.A."/>
            <person name="Denef V.J."/>
            <person name="McMahon K.D."/>
            <person name="Konstantinidis K.T."/>
            <person name="Eloe-Fadrosh E.A."/>
            <person name="Kyrpides N.C."/>
            <person name="Woyke T."/>
        </authorList>
    </citation>
    <scope>NUCLEOTIDE SEQUENCE</scope>
    <source>
        <strain evidence="3">GVMAG-M-3300020192-26</strain>
    </source>
</reference>
<feature type="compositionally biased region" description="Basic and acidic residues" evidence="1">
    <location>
        <begin position="303"/>
        <end position="316"/>
    </location>
</feature>
<keyword evidence="2" id="KW-0472">Membrane</keyword>
<protein>
    <submittedName>
        <fullName evidence="3">Uncharacterized protein</fullName>
    </submittedName>
</protein>
<keyword evidence="2" id="KW-0812">Transmembrane</keyword>
<evidence type="ECO:0000256" key="1">
    <source>
        <dbReference type="SAM" id="MobiDB-lite"/>
    </source>
</evidence>
<proteinExistence type="predicted"/>
<feature type="compositionally biased region" description="Polar residues" evidence="1">
    <location>
        <begin position="317"/>
        <end position="329"/>
    </location>
</feature>
<dbReference type="AlphaFoldDB" id="A0A6C0CCZ0"/>